<dbReference type="InterPro" id="IPR041694">
    <property type="entry name" value="ADH_N_2"/>
</dbReference>
<evidence type="ECO:0000259" key="2">
    <source>
        <dbReference type="SMART" id="SM00829"/>
    </source>
</evidence>
<dbReference type="SUPFAM" id="SSF50129">
    <property type="entry name" value="GroES-like"/>
    <property type="match status" value="1"/>
</dbReference>
<dbReference type="CDD" id="cd05288">
    <property type="entry name" value="PGDH"/>
    <property type="match status" value="1"/>
</dbReference>
<gene>
    <name evidence="3" type="ORF">BD809_103277</name>
</gene>
<dbReference type="FunFam" id="3.40.50.720:FF:000121">
    <property type="entry name" value="Prostaglandin reductase 2"/>
    <property type="match status" value="1"/>
</dbReference>
<evidence type="ECO:0000313" key="3">
    <source>
        <dbReference type="EMBL" id="TYP75213.1"/>
    </source>
</evidence>
<dbReference type="EMBL" id="VNHU01000003">
    <property type="protein sequence ID" value="TYP75213.1"/>
    <property type="molecule type" value="Genomic_DNA"/>
</dbReference>
<proteinExistence type="predicted"/>
<sequence>MNTYTNRQWIYSKRPENVVDERHYSLQTTSLSTTELKENQVVLKSKYFSLDPYMRIQQSALETWERPHPLDTVQGGAVVGQIQDIHPSCREFEVGDWVLSYTGWQEYAIADVSGLRKLNRDEVPLTTALGILGMPARVAYFGLQDVGQPKPGETVVVSGASGAVGQIVTQIAKIKGCHVIGIAGSDEKTKYLKETLQLDGVINYKKFTTQKEIHLELKRLAPQGVDIYYDNVGGYITDAVIDSINTYARIIICGQISQYSDGLDTPNLGPRFLHKMLYKRAKIQGVLARDYNNRMPELLEEMTPWVQQGLLHYKETIVNGFENLPKALNMLFYGKNTGKLIVEV</sequence>
<dbReference type="InterPro" id="IPR013149">
    <property type="entry name" value="ADH-like_C"/>
</dbReference>
<comment type="caution">
    <text evidence="3">The sequence shown here is derived from an EMBL/GenBank/DDBJ whole genome shotgun (WGS) entry which is preliminary data.</text>
</comment>
<dbReference type="SUPFAM" id="SSF51735">
    <property type="entry name" value="NAD(P)-binding Rossmann-fold domains"/>
    <property type="match status" value="1"/>
</dbReference>
<dbReference type="Gene3D" id="3.40.50.720">
    <property type="entry name" value="NAD(P)-binding Rossmann-like Domain"/>
    <property type="match status" value="1"/>
</dbReference>
<dbReference type="PANTHER" id="PTHR43205:SF7">
    <property type="entry name" value="PROSTAGLANDIN REDUCTASE 1"/>
    <property type="match status" value="1"/>
</dbReference>
<dbReference type="GO" id="GO:0016628">
    <property type="term" value="F:oxidoreductase activity, acting on the CH-CH group of donors, NAD or NADP as acceptor"/>
    <property type="evidence" value="ECO:0007669"/>
    <property type="project" value="InterPro"/>
</dbReference>
<dbReference type="InterPro" id="IPR045010">
    <property type="entry name" value="MDR_fam"/>
</dbReference>
<dbReference type="OrthoDB" id="9805663at2"/>
<dbReference type="Proteomes" id="UP000324376">
    <property type="component" value="Unassembled WGS sequence"/>
</dbReference>
<dbReference type="InterPro" id="IPR036291">
    <property type="entry name" value="NAD(P)-bd_dom_sf"/>
</dbReference>
<feature type="domain" description="Enoyl reductase (ER)" evidence="2">
    <location>
        <begin position="21"/>
        <end position="342"/>
    </location>
</feature>
<dbReference type="Pfam" id="PF00107">
    <property type="entry name" value="ADH_zinc_N"/>
    <property type="match status" value="1"/>
</dbReference>
<dbReference type="PANTHER" id="PTHR43205">
    <property type="entry name" value="PROSTAGLANDIN REDUCTASE"/>
    <property type="match status" value="1"/>
</dbReference>
<dbReference type="Gene3D" id="3.90.180.10">
    <property type="entry name" value="Medium-chain alcohol dehydrogenases, catalytic domain"/>
    <property type="match status" value="1"/>
</dbReference>
<reference evidence="3 4" key="1">
    <citation type="submission" date="2019-07" db="EMBL/GenBank/DDBJ databases">
        <title>Genomic Encyclopedia of Archaeal and Bacterial Type Strains, Phase II (KMG-II): from individual species to whole genera.</title>
        <authorList>
            <person name="Goeker M."/>
        </authorList>
    </citation>
    <scope>NUCLEOTIDE SEQUENCE [LARGE SCALE GENOMIC DNA]</scope>
    <source>
        <strain evidence="3 4">DSM 17527</strain>
    </source>
</reference>
<dbReference type="InterPro" id="IPR011032">
    <property type="entry name" value="GroES-like_sf"/>
</dbReference>
<dbReference type="RefSeq" id="WP_148782206.1">
    <property type="nucleotide sequence ID" value="NZ_VNHU01000003.1"/>
</dbReference>
<evidence type="ECO:0000313" key="4">
    <source>
        <dbReference type="Proteomes" id="UP000324376"/>
    </source>
</evidence>
<dbReference type="Pfam" id="PF16884">
    <property type="entry name" value="ADH_N_2"/>
    <property type="match status" value="1"/>
</dbReference>
<dbReference type="SMART" id="SM00829">
    <property type="entry name" value="PKS_ER"/>
    <property type="match status" value="1"/>
</dbReference>
<keyword evidence="4" id="KW-1185">Reference proteome</keyword>
<evidence type="ECO:0000256" key="1">
    <source>
        <dbReference type="ARBA" id="ARBA00023002"/>
    </source>
</evidence>
<protein>
    <recommendedName>
        <fullName evidence="2">Enoyl reductase (ER) domain-containing protein</fullName>
    </recommendedName>
</protein>
<accession>A0A5S5CB48</accession>
<dbReference type="InterPro" id="IPR020843">
    <property type="entry name" value="ER"/>
</dbReference>
<keyword evidence="1" id="KW-0560">Oxidoreductase</keyword>
<name>A0A5S5CB48_9FLAO</name>
<dbReference type="AlphaFoldDB" id="A0A5S5CB48"/>
<organism evidence="3 4">
    <name type="scientific">Aquimarina intermedia</name>
    <dbReference type="NCBI Taxonomy" id="350814"/>
    <lineage>
        <taxon>Bacteria</taxon>
        <taxon>Pseudomonadati</taxon>
        <taxon>Bacteroidota</taxon>
        <taxon>Flavobacteriia</taxon>
        <taxon>Flavobacteriales</taxon>
        <taxon>Flavobacteriaceae</taxon>
        <taxon>Aquimarina</taxon>
    </lineage>
</organism>